<name>A0A518ARA6_9BACT</name>
<sequence>MSLDELIPILNLAVGPVILISGVGLILLSMTNRFGRVIDRSRQLAPLLKSTTGDERQIIVEQLRILWSRAWIVRAGIAMGVLSVLLTAVIVISLFAGALFKLPIVYAIIACFALCLTSIVGCLICFLVDVNLSLHALWHQIPEEARK</sequence>
<gene>
    <name evidence="2" type="ORF">Pan181_34740</name>
</gene>
<keyword evidence="1" id="KW-1133">Transmembrane helix</keyword>
<keyword evidence="1" id="KW-0472">Membrane</keyword>
<evidence type="ECO:0000313" key="2">
    <source>
        <dbReference type="EMBL" id="QDU57259.1"/>
    </source>
</evidence>
<protein>
    <recommendedName>
        <fullName evidence="4">DUF2721 domain-containing protein</fullName>
    </recommendedName>
</protein>
<dbReference type="Proteomes" id="UP000315750">
    <property type="component" value="Chromosome"/>
</dbReference>
<dbReference type="AlphaFoldDB" id="A0A518ARA6"/>
<reference evidence="2 3" key="1">
    <citation type="submission" date="2019-02" db="EMBL/GenBank/DDBJ databases">
        <title>Deep-cultivation of Planctomycetes and their phenomic and genomic characterization uncovers novel biology.</title>
        <authorList>
            <person name="Wiegand S."/>
            <person name="Jogler M."/>
            <person name="Boedeker C."/>
            <person name="Pinto D."/>
            <person name="Vollmers J."/>
            <person name="Rivas-Marin E."/>
            <person name="Kohn T."/>
            <person name="Peeters S.H."/>
            <person name="Heuer A."/>
            <person name="Rast P."/>
            <person name="Oberbeckmann S."/>
            <person name="Bunk B."/>
            <person name="Jeske O."/>
            <person name="Meyerdierks A."/>
            <person name="Storesund J.E."/>
            <person name="Kallscheuer N."/>
            <person name="Luecker S."/>
            <person name="Lage O.M."/>
            <person name="Pohl T."/>
            <person name="Merkel B.J."/>
            <person name="Hornburger P."/>
            <person name="Mueller R.-W."/>
            <person name="Bruemmer F."/>
            <person name="Labrenz M."/>
            <person name="Spormann A.M."/>
            <person name="Op den Camp H."/>
            <person name="Overmann J."/>
            <person name="Amann R."/>
            <person name="Jetten M.S.M."/>
            <person name="Mascher T."/>
            <person name="Medema M.H."/>
            <person name="Devos D.P."/>
            <person name="Kaster A.-K."/>
            <person name="Ovreas L."/>
            <person name="Rohde M."/>
            <person name="Galperin M.Y."/>
            <person name="Jogler C."/>
        </authorList>
    </citation>
    <scope>NUCLEOTIDE SEQUENCE [LARGE SCALE GENOMIC DNA]</scope>
    <source>
        <strain evidence="2 3">Pan181</strain>
    </source>
</reference>
<keyword evidence="1" id="KW-0812">Transmembrane</keyword>
<dbReference type="RefSeq" id="WP_197528429.1">
    <property type="nucleotide sequence ID" value="NZ_CP036278.1"/>
</dbReference>
<evidence type="ECO:0000256" key="1">
    <source>
        <dbReference type="SAM" id="Phobius"/>
    </source>
</evidence>
<feature type="transmembrane region" description="Helical" evidence="1">
    <location>
        <begin position="71"/>
        <end position="98"/>
    </location>
</feature>
<accession>A0A518ARA6</accession>
<dbReference type="Pfam" id="PF11026">
    <property type="entry name" value="DUF2721"/>
    <property type="match status" value="1"/>
</dbReference>
<evidence type="ECO:0008006" key="4">
    <source>
        <dbReference type="Google" id="ProtNLM"/>
    </source>
</evidence>
<dbReference type="InterPro" id="IPR021279">
    <property type="entry name" value="DUF2721"/>
</dbReference>
<feature type="transmembrane region" description="Helical" evidence="1">
    <location>
        <begin position="6"/>
        <end position="28"/>
    </location>
</feature>
<dbReference type="EMBL" id="CP036278">
    <property type="protein sequence ID" value="QDU57259.1"/>
    <property type="molecule type" value="Genomic_DNA"/>
</dbReference>
<organism evidence="2 3">
    <name type="scientific">Aeoliella mucimassa</name>
    <dbReference type="NCBI Taxonomy" id="2527972"/>
    <lineage>
        <taxon>Bacteria</taxon>
        <taxon>Pseudomonadati</taxon>
        <taxon>Planctomycetota</taxon>
        <taxon>Planctomycetia</taxon>
        <taxon>Pirellulales</taxon>
        <taxon>Lacipirellulaceae</taxon>
        <taxon>Aeoliella</taxon>
    </lineage>
</organism>
<proteinExistence type="predicted"/>
<feature type="transmembrane region" description="Helical" evidence="1">
    <location>
        <begin position="104"/>
        <end position="128"/>
    </location>
</feature>
<keyword evidence="3" id="KW-1185">Reference proteome</keyword>
<evidence type="ECO:0000313" key="3">
    <source>
        <dbReference type="Proteomes" id="UP000315750"/>
    </source>
</evidence>
<dbReference type="KEGG" id="amuc:Pan181_34740"/>